<feature type="transmembrane region" description="Helical" evidence="1">
    <location>
        <begin position="1784"/>
        <end position="1809"/>
    </location>
</feature>
<dbReference type="GO" id="GO:0038023">
    <property type="term" value="F:signaling receptor activity"/>
    <property type="evidence" value="ECO:0007669"/>
    <property type="project" value="InterPro"/>
</dbReference>
<accession>A0A0S4KKC3</accession>
<feature type="non-terminal residue" evidence="2">
    <location>
        <position position="2135"/>
    </location>
</feature>
<dbReference type="EMBL" id="CYKH01001744">
    <property type="protein sequence ID" value="CUI15046.1"/>
    <property type="molecule type" value="Genomic_DNA"/>
</dbReference>
<dbReference type="InterPro" id="IPR026612">
    <property type="entry name" value="STRA6-like"/>
</dbReference>
<dbReference type="VEuPathDB" id="TriTrypDB:BSAL_21600"/>
<organism evidence="2 3">
    <name type="scientific">Bodo saltans</name>
    <name type="common">Flagellated protozoan</name>
    <dbReference type="NCBI Taxonomy" id="75058"/>
    <lineage>
        <taxon>Eukaryota</taxon>
        <taxon>Discoba</taxon>
        <taxon>Euglenozoa</taxon>
        <taxon>Kinetoplastea</taxon>
        <taxon>Metakinetoplastina</taxon>
        <taxon>Eubodonida</taxon>
        <taxon>Bodonidae</taxon>
        <taxon>Bodo</taxon>
    </lineage>
</organism>
<gene>
    <name evidence="2" type="ORF">BSAL_21600</name>
</gene>
<evidence type="ECO:0000256" key="1">
    <source>
        <dbReference type="SAM" id="Phobius"/>
    </source>
</evidence>
<sequence length="2135" mass="226946">MIVGLVANPNIYTTTFLTVTRSSSGATVSVNKSLVTTSLSPSTPQQNYAQLLRYGVAVADEEDDSTSLTSSLGQEVEATVAFVPSARFLAQYYVGVDTTSAAAVAEATASLLGISVEEYTNTISASIVPLAPWICGAIIAIDPQEDEQFGATTSDVLEPRAIDEAPVKGQKFVNNIACTSKVQRVVGSNTSLLSYEFSATLSFKNFAVTATNTNQMYFGLAVMGQIVPLTFQASGGGGGGGTKQQFPQKPLFAVEAITNVTAVSASCSGCTVATVTEQQIIGSGTLSVAVRGGLSNRPLSGKTVYLYALLLSRSTASSSSSSEIVEEKEKTLLFETAVTLQDGRGIATFTNVRFSSTGTTGTYKIFAVCDGVKATWSLPSSSSSPRSFLQVTVVSSVSSAEIVAGGSSSSSSVSNHVEIVGETWEALPQVLIVGADGVGIPGKQFTITTTSSVFDAQITSTSLPSDNQGLAVLSSAVIHSLNVSSWSQLNSPSVDGVPQLVEFRILVDGNAFGSFTRVIAPPRNFSWLVSPTASVHHKLEKKSFKSLASGRDDAATIVAGDHDATEWVGLSNQGKKMAHSRFETSTPKAESEHASHKAAAPSTTVQLLVAQVAVVNDGYTPAHRTSRTLSASQQHGACAFVRITNQPHQLRDGSFAVPVYLYGQALDALGNAVGANVSVALAASLLTARSSSSSSSPQGSLISSHVMMTEQDGRFALQMTVTPRAGAMTLNILVSVACGEEIANAVSNNVLLLTFSSRVSGATNASVYLSNDAVNSSTTVCMQLTIRNASLVTDLAPVTVTLVPRWLPQYVVSYLTPDQLRVIPSVMITNATTDPETHQICITIPSNMNSSSLPPGTYGFLLSCDGSLMAPFTVITTRVTTSAARRLALRVNQSMFSSSLDTSLSVGAAVPRQPIIQAYYLDNVAAGVETPAENVTVFLQLAHVSTSSSGSTTRTYQDVYQSPRDLFMGAIAMNVTATSNNNTTPQLRKPIGSKTDDNGFSYFNDLVLLGSPVGVRFSARYCVMINAFDDDDNGTGKICVDDPNTAMLPLTQATTVVANVSSMSGSPGQSIAAISLTLTLPLLLTTQPTAVACTPTFVNTADNIYLKFYSDLSSFAANSTVGGGADQLLSATLFNAAVGTFYSTGNVLMIPEGSVALSPLTPVGTYFLQFVCLGSATITPIPLVVSSIPASIHIVTPPPTDPVSLNTTVVVAARLLSPSSSPVVFRDVELAIQSFTPAANCSGKPCGYLDAASKLYATTDVNGDAVFSFSFTAGKNASQFALRFQVASGDLSVSASTSHLQALSNLFGIPSANLVKNFLLQHPDELTNMFNLVVSAAVQRNSQDAGGIALSGGASTISIESSQKGDDDGSSSSFTSYVNPLASLVGLLSSSNALLSADNDEEGATATATLTLLNRVTDGVMLRPPTFPDVIELPPPQDVVPSDVLESSGVDLSSTELAVKASVTLSGELAPILQFFYASGAPAVNHTITLEVLPVNDNDCVVTAPSTSLVTDVNGTVVLASMIITAFTPGTYQLQFSVDGGGAITTNTFVVTQRPSLGRKQVMQYVAVAVICFFSPMLLASVPHSRPAYLVVGCIVAIAAAAAAWSLVHDLVPEDTNQPLYQGYYYFLNVLTSSVAAATVVMTISEVLSVKSVRWSREKRVQQERGWYALRTYNDEKRAEDVFRYATWITNVRIKQQAQEWEQHELEEINALGARFGRYLDGISIKWTRTLNRLLLGKKGAKERDDELKQAEWDLAQSMIPATQTKLLYAPSEAFDAVYPPINFLIVVGISTVLLVTLLFILSFIYSYVYRKINLLMSYLPNTTGSDGAQLAIANKALILSITAVVNSIVQVFPNLAALASLNNAISDVDILQILGDVRGFFEGGLIRFEVTFWVAGTVASVCFVVTLVLTWATIPNTIRQIRRGNLHIASKINPIEAYIGMHCLQLVIMHQLVFWILAVIVFLLSVDAVRVWIWDELSAIVIASLSVYLTQTLMIELVVSKYLSDGKWLIIRPELYSIWHFIGLILGVFSGIMKSVVRVAMALGFVCLLFARVDQAIYPALFASMDKGHTGFLSSVNIEAKTGNPIFLMFCTLLLFEKRLRDVGEEETLVGEHQDKKNGVTEKIDSTGKNDCTN</sequence>
<name>A0A0S4KKC3_BODSA</name>
<feature type="transmembrane region" description="Helical" evidence="1">
    <location>
        <begin position="1953"/>
        <end position="1974"/>
    </location>
</feature>
<keyword evidence="1" id="KW-0472">Membrane</keyword>
<evidence type="ECO:0000313" key="3">
    <source>
        <dbReference type="Proteomes" id="UP000051952"/>
    </source>
</evidence>
<keyword evidence="1" id="KW-1133">Transmembrane helix</keyword>
<feature type="transmembrane region" description="Helical" evidence="1">
    <location>
        <begin position="2016"/>
        <end position="2034"/>
    </location>
</feature>
<feature type="transmembrane region" description="Helical" evidence="1">
    <location>
        <begin position="1624"/>
        <end position="1650"/>
    </location>
</feature>
<reference evidence="3" key="1">
    <citation type="submission" date="2015-09" db="EMBL/GenBank/DDBJ databases">
        <authorList>
            <consortium name="Pathogen Informatics"/>
        </authorList>
    </citation>
    <scope>NUCLEOTIDE SEQUENCE [LARGE SCALE GENOMIC DNA]</scope>
    <source>
        <strain evidence="3">Lake Konstanz</strain>
    </source>
</reference>
<protein>
    <submittedName>
        <fullName evidence="2">Transmembrane protein, putative</fullName>
    </submittedName>
</protein>
<evidence type="ECO:0000313" key="2">
    <source>
        <dbReference type="EMBL" id="CUI15046.1"/>
    </source>
</evidence>
<feature type="transmembrane region" description="Helical" evidence="1">
    <location>
        <begin position="1891"/>
        <end position="1915"/>
    </location>
</feature>
<keyword evidence="1 2" id="KW-0812">Transmembrane</keyword>
<dbReference type="Proteomes" id="UP000051952">
    <property type="component" value="Unassembled WGS sequence"/>
</dbReference>
<feature type="transmembrane region" description="Helical" evidence="1">
    <location>
        <begin position="1562"/>
        <end position="1582"/>
    </location>
</feature>
<proteinExistence type="predicted"/>
<feature type="transmembrane region" description="Helical" evidence="1">
    <location>
        <begin position="1980"/>
        <end position="2004"/>
    </location>
</feature>
<keyword evidence="3" id="KW-1185">Reference proteome</keyword>
<dbReference type="Pfam" id="PF14752">
    <property type="entry name" value="RBP_receptor"/>
    <property type="match status" value="1"/>
</dbReference>
<feature type="transmembrane region" description="Helical" evidence="1">
    <location>
        <begin position="1589"/>
        <end position="1608"/>
    </location>
</feature>